<feature type="compositionally biased region" description="Polar residues" evidence="1">
    <location>
        <begin position="253"/>
        <end position="264"/>
    </location>
</feature>
<comment type="caution">
    <text evidence="3">The sequence shown here is derived from an EMBL/GenBank/DDBJ whole genome shotgun (WGS) entry which is preliminary data.</text>
</comment>
<dbReference type="PANTHER" id="PTHR23244:SF471">
    <property type="entry name" value="GUANINE NUCLEOTIDE-BINDING PROTEIN SUBUNIT BETA 1-RELATED"/>
    <property type="match status" value="1"/>
</dbReference>
<evidence type="ECO:0000256" key="2">
    <source>
        <dbReference type="SAM" id="SignalP"/>
    </source>
</evidence>
<reference evidence="3 4" key="1">
    <citation type="submission" date="2023-09" db="EMBL/GenBank/DDBJ databases">
        <title>Pangenome analysis of Batrachochytrium dendrobatidis and related Chytrids.</title>
        <authorList>
            <person name="Yacoub M.N."/>
            <person name="Stajich J.E."/>
            <person name="James T.Y."/>
        </authorList>
    </citation>
    <scope>NUCLEOTIDE SEQUENCE [LARGE SCALE GENOMIC DNA]</scope>
    <source>
        <strain evidence="3 4">JEL0888</strain>
    </source>
</reference>
<dbReference type="InterPro" id="IPR015915">
    <property type="entry name" value="Kelch-typ_b-propeller"/>
</dbReference>
<evidence type="ECO:0000256" key="1">
    <source>
        <dbReference type="SAM" id="MobiDB-lite"/>
    </source>
</evidence>
<accession>A0ABR4MWC1</accession>
<dbReference type="Proteomes" id="UP001527925">
    <property type="component" value="Unassembled WGS sequence"/>
</dbReference>
<dbReference type="Pfam" id="PF24681">
    <property type="entry name" value="Kelch_KLHDC2_KLHL20_DRC7"/>
    <property type="match status" value="1"/>
</dbReference>
<dbReference type="Gene3D" id="2.120.10.80">
    <property type="entry name" value="Kelch-type beta propeller"/>
    <property type="match status" value="2"/>
</dbReference>
<feature type="chain" id="PRO_5046540347" evidence="2">
    <location>
        <begin position="20"/>
        <end position="582"/>
    </location>
</feature>
<protein>
    <submittedName>
        <fullName evidence="3">Uncharacterized protein</fullName>
    </submittedName>
</protein>
<evidence type="ECO:0000313" key="3">
    <source>
        <dbReference type="EMBL" id="KAL2911582.1"/>
    </source>
</evidence>
<gene>
    <name evidence="3" type="ORF">HK105_208921</name>
</gene>
<keyword evidence="2" id="KW-0732">Signal</keyword>
<organism evidence="3 4">
    <name type="scientific">Polyrhizophydium stewartii</name>
    <dbReference type="NCBI Taxonomy" id="2732419"/>
    <lineage>
        <taxon>Eukaryota</taxon>
        <taxon>Fungi</taxon>
        <taxon>Fungi incertae sedis</taxon>
        <taxon>Chytridiomycota</taxon>
        <taxon>Chytridiomycota incertae sedis</taxon>
        <taxon>Chytridiomycetes</taxon>
        <taxon>Rhizophydiales</taxon>
        <taxon>Rhizophydiales incertae sedis</taxon>
        <taxon>Polyrhizophydium</taxon>
    </lineage>
</organism>
<keyword evidence="4" id="KW-1185">Reference proteome</keyword>
<proteinExistence type="predicted"/>
<dbReference type="Gene3D" id="1.10.287.950">
    <property type="entry name" value="Methyl-accepting chemotaxis protein"/>
    <property type="match status" value="1"/>
</dbReference>
<feature type="region of interest" description="Disordered" evidence="1">
    <location>
        <begin position="253"/>
        <end position="272"/>
    </location>
</feature>
<dbReference type="SUPFAM" id="SSF117281">
    <property type="entry name" value="Kelch motif"/>
    <property type="match status" value="1"/>
</dbReference>
<name>A0ABR4MWC1_9FUNG</name>
<evidence type="ECO:0000313" key="4">
    <source>
        <dbReference type="Proteomes" id="UP001527925"/>
    </source>
</evidence>
<feature type="signal peptide" evidence="2">
    <location>
        <begin position="1"/>
        <end position="19"/>
    </location>
</feature>
<dbReference type="PANTHER" id="PTHR23244">
    <property type="entry name" value="KELCH REPEAT DOMAIN"/>
    <property type="match status" value="1"/>
</dbReference>
<sequence length="582" mass="60073">MLALALLAPLLAAPAAVSAQTRFTEPAVTWLGEAPPSFGTRGVPSASNWPPARFEHAMAASSNGDIFVHGGGTKASILALDTGHLNDLWRFSPATGQWTWLSGNADSPAPKMGVPTATSWPHTRRQHVMWADDNGVVFVFGGVYLDLAIARANNELWSFDTKTGLWTWLSGGLTTPDAYANYGTRGVGTASTRPGGRAGAAVCRGKGSDLVYLFGGDGLGDGFLKDGKFNDVWTYNLRNNIWTWVGGEKASNPSINKGTPNVESAATRPPGTSDAQCWVDDATGLVHVFTIDAGLFSSDPAHFTFNPATGNWAFIVNDSKTTLPTAPNTVGIEDPRSLPPAIRRAVGWKSGSSMFMYGGDTGDQGSAGASLWQYRLSTNAWTLLIDNGSKFAGKHGTTSKPNSGDKLPSMTNAGQAAVIAASGNVYVFGGRVPEAASSSRNNNIFADPLANTVACFANAVAHSLADAVACVADSFTRLTDTISCVADSLTDTLAGLSDAVTGVADSVNGVADSVSGVADAVTGVADAVSGVADSITGVADAVTSLSDSVSGLSYDIPFTATTIVAARAHSLVVAARANSDLV</sequence>
<dbReference type="EMBL" id="JADGIZ020000097">
    <property type="protein sequence ID" value="KAL2911582.1"/>
    <property type="molecule type" value="Genomic_DNA"/>
</dbReference>